<evidence type="ECO:0000256" key="1">
    <source>
        <dbReference type="ARBA" id="ARBA00022737"/>
    </source>
</evidence>
<dbReference type="Gene3D" id="1.25.40.10">
    <property type="entry name" value="Tetratricopeptide repeat domain"/>
    <property type="match status" value="1"/>
</dbReference>
<dbReference type="PANTHER" id="PTHR15081:SF1">
    <property type="entry name" value="NUCLEAR AUTOANTIGENIC SPERM PROTEIN"/>
    <property type="match status" value="1"/>
</dbReference>
<sequence length="364" mass="40218">MSTTREQLDEATRLFAHKQFEAASDLLADALESLREEHGEDAPVLAPVLHQYGRALLEHVIRVAGALGGSSEIKGSKQESRIEDIDADTSSKSLGKRKAKDEEQDEEQDDGQGSDGEEEQEEEEDGDDLGLAFIVLDLSRVIYERILGANGSSSSAGEAHKPELRTLTDELLDERALRIELADVHNDLGDVGLENENFEQASSDYGEALKILQDILPSHSRRLADAQLRLGLALEFHPEVERRADAEKHVRLARTVLNTRADILRKLSEGTTEDVPEELAKLSKEKVADELKDVDELIGELNVKLEEFRTAPPTTAHDAAGKSVNPALEQAIREAFLGVQAEAFSRKPEQPVNDLSTRVKKKRK</sequence>
<proteinExistence type="predicted"/>
<dbReference type="AlphaFoldDB" id="A0AAF0ENI9"/>
<accession>A0AAF0ENI9</accession>
<reference evidence="5" key="1">
    <citation type="submission" date="2023-03" db="EMBL/GenBank/DDBJ databases">
        <title>Mating type loci evolution in Malassezia.</title>
        <authorList>
            <person name="Coelho M.A."/>
        </authorList>
    </citation>
    <scope>NUCLEOTIDE SEQUENCE</scope>
    <source>
        <strain evidence="5">CBS 11721</strain>
    </source>
</reference>
<evidence type="ECO:0000256" key="2">
    <source>
        <dbReference type="ARBA" id="ARBA00022803"/>
    </source>
</evidence>
<dbReference type="GO" id="GO:0042393">
    <property type="term" value="F:histone binding"/>
    <property type="evidence" value="ECO:0007669"/>
    <property type="project" value="TreeGrafter"/>
</dbReference>
<feature type="domain" description="Tetratricopeptide SHNi-TPR" evidence="4">
    <location>
        <begin position="182"/>
        <end position="218"/>
    </location>
</feature>
<dbReference type="Proteomes" id="UP001219933">
    <property type="component" value="Chromosome 1"/>
</dbReference>
<dbReference type="EMBL" id="CP119877">
    <property type="protein sequence ID" value="WFD33606.1"/>
    <property type="molecule type" value="Genomic_DNA"/>
</dbReference>
<keyword evidence="6" id="KW-1185">Reference proteome</keyword>
<organism evidence="5 6">
    <name type="scientific">Malassezia cuniculi</name>
    <dbReference type="NCBI Taxonomy" id="948313"/>
    <lineage>
        <taxon>Eukaryota</taxon>
        <taxon>Fungi</taxon>
        <taxon>Dikarya</taxon>
        <taxon>Basidiomycota</taxon>
        <taxon>Ustilaginomycotina</taxon>
        <taxon>Malasseziomycetes</taxon>
        <taxon>Malasseziales</taxon>
        <taxon>Malasseziaceae</taxon>
        <taxon>Malassezia</taxon>
    </lineage>
</organism>
<dbReference type="GO" id="GO:0034080">
    <property type="term" value="P:CENP-A containing chromatin assembly"/>
    <property type="evidence" value="ECO:0007669"/>
    <property type="project" value="TreeGrafter"/>
</dbReference>
<name>A0AAF0ENI9_9BASI</name>
<dbReference type="GO" id="GO:0005654">
    <property type="term" value="C:nucleoplasm"/>
    <property type="evidence" value="ECO:0007669"/>
    <property type="project" value="TreeGrafter"/>
</dbReference>
<protein>
    <recommendedName>
        <fullName evidence="4">Tetratricopeptide SHNi-TPR domain-containing protein</fullName>
    </recommendedName>
</protein>
<dbReference type="PANTHER" id="PTHR15081">
    <property type="entry name" value="NUCLEAR AUTOANTIGENIC SPERM PROTEIN NASP -RELATED"/>
    <property type="match status" value="1"/>
</dbReference>
<evidence type="ECO:0000256" key="3">
    <source>
        <dbReference type="SAM" id="MobiDB-lite"/>
    </source>
</evidence>
<dbReference type="SUPFAM" id="SSF48452">
    <property type="entry name" value="TPR-like"/>
    <property type="match status" value="1"/>
</dbReference>
<evidence type="ECO:0000259" key="4">
    <source>
        <dbReference type="Pfam" id="PF10516"/>
    </source>
</evidence>
<dbReference type="GO" id="GO:0006335">
    <property type="term" value="P:DNA replication-dependent chromatin assembly"/>
    <property type="evidence" value="ECO:0007669"/>
    <property type="project" value="TreeGrafter"/>
</dbReference>
<dbReference type="InterPro" id="IPR051730">
    <property type="entry name" value="NASP-like"/>
</dbReference>
<feature type="compositionally biased region" description="Basic and acidic residues" evidence="3">
    <location>
        <begin position="74"/>
        <end position="84"/>
    </location>
</feature>
<gene>
    <name evidence="5" type="ORF">MCUN1_000419</name>
</gene>
<keyword evidence="1" id="KW-0677">Repeat</keyword>
<evidence type="ECO:0000313" key="6">
    <source>
        <dbReference type="Proteomes" id="UP001219933"/>
    </source>
</evidence>
<dbReference type="InterPro" id="IPR019544">
    <property type="entry name" value="Tetratricopeptide_SHNi-TPR_dom"/>
</dbReference>
<evidence type="ECO:0000313" key="5">
    <source>
        <dbReference type="EMBL" id="WFD33606.1"/>
    </source>
</evidence>
<dbReference type="InterPro" id="IPR011990">
    <property type="entry name" value="TPR-like_helical_dom_sf"/>
</dbReference>
<feature type="region of interest" description="Disordered" evidence="3">
    <location>
        <begin position="71"/>
        <end position="128"/>
    </location>
</feature>
<dbReference type="Pfam" id="PF10516">
    <property type="entry name" value="SHNi-TPR"/>
    <property type="match status" value="1"/>
</dbReference>
<feature type="compositionally biased region" description="Acidic residues" evidence="3">
    <location>
        <begin position="102"/>
        <end position="128"/>
    </location>
</feature>
<keyword evidence="2" id="KW-0802">TPR repeat</keyword>